<dbReference type="InterPro" id="IPR041078">
    <property type="entry name" value="Plavaka"/>
</dbReference>
<dbReference type="Pfam" id="PF18759">
    <property type="entry name" value="Plavaka"/>
    <property type="match status" value="1"/>
</dbReference>
<dbReference type="OrthoDB" id="2418900at2759"/>
<gene>
    <name evidence="2" type="ORF">LshimejAT787_1502500</name>
</gene>
<evidence type="ECO:0000313" key="2">
    <source>
        <dbReference type="EMBL" id="GLB44066.1"/>
    </source>
</evidence>
<dbReference type="Proteomes" id="UP001063166">
    <property type="component" value="Unassembled WGS sequence"/>
</dbReference>
<accession>A0A9P3UVE1</accession>
<reference evidence="2" key="1">
    <citation type="submission" date="2022-07" db="EMBL/GenBank/DDBJ databases">
        <title>The genome of Lyophyllum shimeji provides insight into the initial evolution of ectomycorrhizal fungal genome.</title>
        <authorList>
            <person name="Kobayashi Y."/>
            <person name="Shibata T."/>
            <person name="Hirakawa H."/>
            <person name="Shigenobu S."/>
            <person name="Nishiyama T."/>
            <person name="Yamada A."/>
            <person name="Hasebe M."/>
            <person name="Kawaguchi M."/>
        </authorList>
    </citation>
    <scope>NUCLEOTIDE SEQUENCE</scope>
    <source>
        <strain evidence="2">AT787</strain>
    </source>
</reference>
<sequence>MSSRPTCGYCGKGPFPSVGGLRRHITHSELCCRAEKEEFSQYSATIWEETAVLPSPAGSSALPLSPLPDTQDIEALEPNQDIEEADASLMPLPPSQDSEAAQPATYRQPTVEDAEDEDDEPGGTDRKGSYVEYCPKEWKAGAAWGMGISEFEKIRDQLDKEGTPLGPFADTDEWELAEWLIKNVGQKQTDSYLKLNITKSRTQPSFCNNRKFLQKIDNLLTRGPEWTCDIISAQGNVTNDDNELLAPEKLELWCRNPVDCIKELLSNPALVDDLSYAPERVYADKEGKIRIYDEMNTGDWWWETQAKLPVGSTIAPLIISSDKTHLTQQRGDKSAWPVYLTLGNISKGKRRKPRAHATVLIGYLPVAKLESFTEDVRSVEGYQLFHYCMRKLLEPIIEAGKKGVHVTCADGFIRRVFPILAAYVADFPEQCLVACCKESFCPICRVHPEDRGALVNSEPREQERSSVILEHKRTGRRVPVFKQEGFRPVFKPFWTDLPHTDIFTCFTPDILHQLHKGVFKDHLVGWCIALAGAEEIDARFRSMSGYPGLRHFKKGISFVSQWTGREHKEMQRIFVALLSGAVQPAVLQAAVAVIDFIYYAQLPTHTSQTLDALEVALRTFHEHKDIFVRTGIREHFNIPKLHQMLHYYKSIKSRGSADGYNTESPERLHIDYAKDAYRASNKRDYVRQMTVWLGRQEAVARFRAYLDWVLKNDEGDAEEEEQPDSADNDGGEQENSVLNALVPVKGTSRTFTSITPGFSRVDIATIATKFLAPQFLTVGPGYGMRSVVGVEERDKILYSIYCLVEAFICIYVLSNLRSYLVRISKF</sequence>
<keyword evidence="3" id="KW-1185">Reference proteome</keyword>
<proteinExistence type="predicted"/>
<feature type="region of interest" description="Disordered" evidence="1">
    <location>
        <begin position="714"/>
        <end position="733"/>
    </location>
</feature>
<comment type="caution">
    <text evidence="2">The sequence shown here is derived from an EMBL/GenBank/DDBJ whole genome shotgun (WGS) entry which is preliminary data.</text>
</comment>
<feature type="compositionally biased region" description="Acidic residues" evidence="1">
    <location>
        <begin position="715"/>
        <end position="732"/>
    </location>
</feature>
<dbReference type="AlphaFoldDB" id="A0A9P3UVE1"/>
<evidence type="ECO:0000313" key="3">
    <source>
        <dbReference type="Proteomes" id="UP001063166"/>
    </source>
</evidence>
<dbReference type="EMBL" id="BRPK01000015">
    <property type="protein sequence ID" value="GLB44066.1"/>
    <property type="molecule type" value="Genomic_DNA"/>
</dbReference>
<organism evidence="2 3">
    <name type="scientific">Lyophyllum shimeji</name>
    <name type="common">Hon-shimeji</name>
    <name type="synonym">Tricholoma shimeji</name>
    <dbReference type="NCBI Taxonomy" id="47721"/>
    <lineage>
        <taxon>Eukaryota</taxon>
        <taxon>Fungi</taxon>
        <taxon>Dikarya</taxon>
        <taxon>Basidiomycota</taxon>
        <taxon>Agaricomycotina</taxon>
        <taxon>Agaricomycetes</taxon>
        <taxon>Agaricomycetidae</taxon>
        <taxon>Agaricales</taxon>
        <taxon>Tricholomatineae</taxon>
        <taxon>Lyophyllaceae</taxon>
        <taxon>Lyophyllum</taxon>
    </lineage>
</organism>
<name>A0A9P3UVE1_LYOSH</name>
<feature type="compositionally biased region" description="Acidic residues" evidence="1">
    <location>
        <begin position="112"/>
        <end position="122"/>
    </location>
</feature>
<feature type="region of interest" description="Disordered" evidence="1">
    <location>
        <begin position="89"/>
        <end position="129"/>
    </location>
</feature>
<protein>
    <submittedName>
        <fullName evidence="2">Zn-finger domain-containing protein</fullName>
    </submittedName>
</protein>
<evidence type="ECO:0000256" key="1">
    <source>
        <dbReference type="SAM" id="MobiDB-lite"/>
    </source>
</evidence>